<dbReference type="AlphaFoldDB" id="X1SXB0"/>
<dbReference type="InterPro" id="IPR006091">
    <property type="entry name" value="Acyl-CoA_Oxase/DH_mid-dom"/>
</dbReference>
<name>X1SXB0_9ZZZZ</name>
<evidence type="ECO:0000259" key="6">
    <source>
        <dbReference type="Pfam" id="PF00441"/>
    </source>
</evidence>
<proteinExistence type="inferred from homology"/>
<dbReference type="SUPFAM" id="SSF47203">
    <property type="entry name" value="Acyl-CoA dehydrogenase C-terminal domain-like"/>
    <property type="match status" value="1"/>
</dbReference>
<dbReference type="FunFam" id="2.40.110.10:FF:000001">
    <property type="entry name" value="Acyl-CoA dehydrogenase, mitochondrial"/>
    <property type="match status" value="1"/>
</dbReference>
<keyword evidence="5" id="KW-0560">Oxidoreductase</keyword>
<dbReference type="InterPro" id="IPR009075">
    <property type="entry name" value="AcylCo_DH/oxidase_C"/>
</dbReference>
<evidence type="ECO:0000259" key="7">
    <source>
        <dbReference type="Pfam" id="PF02770"/>
    </source>
</evidence>
<dbReference type="Gene3D" id="2.40.110.10">
    <property type="entry name" value="Butyryl-CoA Dehydrogenase, subunit A, domain 2"/>
    <property type="match status" value="1"/>
</dbReference>
<evidence type="ECO:0008006" key="9">
    <source>
        <dbReference type="Google" id="ProtNLM"/>
    </source>
</evidence>
<evidence type="ECO:0000313" key="8">
    <source>
        <dbReference type="EMBL" id="GAI97717.1"/>
    </source>
</evidence>
<dbReference type="EMBL" id="BARW01020957">
    <property type="protein sequence ID" value="GAI97717.1"/>
    <property type="molecule type" value="Genomic_DNA"/>
</dbReference>
<feature type="non-terminal residue" evidence="8">
    <location>
        <position position="1"/>
    </location>
</feature>
<evidence type="ECO:0000256" key="3">
    <source>
        <dbReference type="ARBA" id="ARBA00022630"/>
    </source>
</evidence>
<dbReference type="Gene3D" id="1.20.140.10">
    <property type="entry name" value="Butyryl-CoA Dehydrogenase, subunit A, domain 3"/>
    <property type="match status" value="1"/>
</dbReference>
<dbReference type="PANTHER" id="PTHR43884:SF12">
    <property type="entry name" value="ISOVALERYL-COA DEHYDROGENASE, MITOCHONDRIAL-RELATED"/>
    <property type="match status" value="1"/>
</dbReference>
<comment type="cofactor">
    <cofactor evidence="1">
        <name>FAD</name>
        <dbReference type="ChEBI" id="CHEBI:57692"/>
    </cofactor>
</comment>
<organism evidence="8">
    <name type="scientific">marine sediment metagenome</name>
    <dbReference type="NCBI Taxonomy" id="412755"/>
    <lineage>
        <taxon>unclassified sequences</taxon>
        <taxon>metagenomes</taxon>
        <taxon>ecological metagenomes</taxon>
    </lineage>
</organism>
<feature type="domain" description="Acyl-CoA oxidase/dehydrogenase middle" evidence="7">
    <location>
        <begin position="29"/>
        <end position="124"/>
    </location>
</feature>
<feature type="non-terminal residue" evidence="8">
    <location>
        <position position="271"/>
    </location>
</feature>
<dbReference type="Pfam" id="PF00441">
    <property type="entry name" value="Acyl-CoA_dh_1"/>
    <property type="match status" value="1"/>
</dbReference>
<dbReference type="Gene3D" id="1.10.540.10">
    <property type="entry name" value="Acyl-CoA dehydrogenase/oxidase, N-terminal domain"/>
    <property type="match status" value="1"/>
</dbReference>
<dbReference type="PANTHER" id="PTHR43884">
    <property type="entry name" value="ACYL-COA DEHYDROGENASE"/>
    <property type="match status" value="1"/>
</dbReference>
<evidence type="ECO:0000256" key="2">
    <source>
        <dbReference type="ARBA" id="ARBA00009347"/>
    </source>
</evidence>
<comment type="caution">
    <text evidence="8">The sequence shown here is derived from an EMBL/GenBank/DDBJ whole genome shotgun (WGS) entry which is preliminary data.</text>
</comment>
<dbReference type="SUPFAM" id="SSF56645">
    <property type="entry name" value="Acyl-CoA dehydrogenase NM domain-like"/>
    <property type="match status" value="1"/>
</dbReference>
<evidence type="ECO:0000256" key="4">
    <source>
        <dbReference type="ARBA" id="ARBA00022827"/>
    </source>
</evidence>
<feature type="domain" description="Acyl-CoA dehydrogenase/oxidase C-terminal" evidence="6">
    <location>
        <begin position="136"/>
        <end position="270"/>
    </location>
</feature>
<dbReference type="InterPro" id="IPR036250">
    <property type="entry name" value="AcylCo_DH-like_C"/>
</dbReference>
<gene>
    <name evidence="8" type="ORF">S12H4_35305</name>
</gene>
<reference evidence="8" key="1">
    <citation type="journal article" date="2014" name="Front. Microbiol.">
        <title>High frequency of phylogenetically diverse reductive dehalogenase-homologous genes in deep subseafloor sedimentary metagenomes.</title>
        <authorList>
            <person name="Kawai M."/>
            <person name="Futagami T."/>
            <person name="Toyoda A."/>
            <person name="Takaki Y."/>
            <person name="Nishi S."/>
            <person name="Hori S."/>
            <person name="Arai W."/>
            <person name="Tsubouchi T."/>
            <person name="Morono Y."/>
            <person name="Uchiyama I."/>
            <person name="Ito T."/>
            <person name="Fujiyama A."/>
            <person name="Inagaki F."/>
            <person name="Takami H."/>
        </authorList>
    </citation>
    <scope>NUCLEOTIDE SEQUENCE</scope>
    <source>
        <strain evidence="8">Expedition CK06-06</strain>
    </source>
</reference>
<sequence>GAFTLLGYGSEQQKRKYLPDIARGKKLTAFALTEETAGSDASGIKTTAKRSDGGYILNGTKRFITNGGEADLYTVIALTDKERGIRGASSILVEKGTPGFSFGRKEKKMGIRTSATRELIFEDCFVPAENLIGRQGAGFAQAMRLFEMSRPGIGAQALGLAQGALEAAVEHAKERIQFGHPIISFQAVQHMLANMATDIEAARALVYATARTIDSGARNINMESAMAKVFASDVAMRVTTDAVQVFGGVGYMRDYPVEKMMRDAKITQIYA</sequence>
<dbReference type="InterPro" id="IPR046373">
    <property type="entry name" value="Acyl-CoA_Oxase/DH_mid-dom_sf"/>
</dbReference>
<comment type="similarity">
    <text evidence="2">Belongs to the acyl-CoA dehydrogenase family.</text>
</comment>
<evidence type="ECO:0000256" key="1">
    <source>
        <dbReference type="ARBA" id="ARBA00001974"/>
    </source>
</evidence>
<dbReference type="PROSITE" id="PS00073">
    <property type="entry name" value="ACYL_COA_DH_2"/>
    <property type="match status" value="1"/>
</dbReference>
<dbReference type="PROSITE" id="PS00072">
    <property type="entry name" value="ACYL_COA_DH_1"/>
    <property type="match status" value="1"/>
</dbReference>
<dbReference type="GO" id="GO:0003995">
    <property type="term" value="F:acyl-CoA dehydrogenase activity"/>
    <property type="evidence" value="ECO:0007669"/>
    <property type="project" value="InterPro"/>
</dbReference>
<evidence type="ECO:0000256" key="5">
    <source>
        <dbReference type="ARBA" id="ARBA00023002"/>
    </source>
</evidence>
<keyword evidence="3" id="KW-0285">Flavoprotein</keyword>
<protein>
    <recommendedName>
        <fullName evidence="9">Acyl-CoA dehydrogenase</fullName>
    </recommendedName>
</protein>
<dbReference type="FunFam" id="1.20.140.10:FF:000004">
    <property type="entry name" value="Acyl-CoA dehydrogenase FadE25"/>
    <property type="match status" value="1"/>
</dbReference>
<dbReference type="Pfam" id="PF02770">
    <property type="entry name" value="Acyl-CoA_dh_M"/>
    <property type="match status" value="1"/>
</dbReference>
<dbReference type="GO" id="GO:0050660">
    <property type="term" value="F:flavin adenine dinucleotide binding"/>
    <property type="evidence" value="ECO:0007669"/>
    <property type="project" value="InterPro"/>
</dbReference>
<dbReference type="InterPro" id="IPR009100">
    <property type="entry name" value="AcylCoA_DH/oxidase_NM_dom_sf"/>
</dbReference>
<keyword evidence="4" id="KW-0274">FAD</keyword>
<dbReference type="InterPro" id="IPR037069">
    <property type="entry name" value="AcylCoA_DH/ox_N_sf"/>
</dbReference>
<dbReference type="InterPro" id="IPR006089">
    <property type="entry name" value="Acyl-CoA_DH_CS"/>
</dbReference>
<accession>X1SXB0</accession>